<feature type="compositionally biased region" description="Basic residues" evidence="1">
    <location>
        <begin position="132"/>
        <end position="144"/>
    </location>
</feature>
<evidence type="ECO:0000313" key="2">
    <source>
        <dbReference type="EMBL" id="CRL00610.1"/>
    </source>
</evidence>
<dbReference type="OrthoDB" id="10686778at2759"/>
<feature type="region of interest" description="Disordered" evidence="1">
    <location>
        <begin position="124"/>
        <end position="148"/>
    </location>
</feature>
<reference evidence="2 3" key="1">
    <citation type="submission" date="2015-04" db="EMBL/GenBank/DDBJ databases">
        <authorList>
            <person name="Syromyatnikov M.Y."/>
            <person name="Popov V.N."/>
        </authorList>
    </citation>
    <scope>NUCLEOTIDE SEQUENCE [LARGE SCALE GENOMIC DNA]</scope>
</reference>
<dbReference type="Proteomes" id="UP000183832">
    <property type="component" value="Unassembled WGS sequence"/>
</dbReference>
<sequence length="242" mass="28295">MGKPNLIVICQNVSQTKQQKIHQNKFCFELFQFRLKLIHQEKELQAQLHYLDQQLRKNSEQFQFESSVNEDNPSIVETREQSTRDVDKENIPVKTDNKILKYAAVGQSDPVSFIKVIKQHVPVEISHPGHPGLHHHSHHQHRQQQKQLNLSTNETSKTLRTLNYLNRLSSRSQADFYQQQEISAPVPSEYDTEPFYINTLENETIKIIPVPYYIDQNGNKREVFTSTSSEHHTDDDELFPSH</sequence>
<dbReference type="EMBL" id="CVRI01000054">
    <property type="protein sequence ID" value="CRL00610.1"/>
    <property type="molecule type" value="Genomic_DNA"/>
</dbReference>
<dbReference type="AlphaFoldDB" id="A0A1J1ILH5"/>
<evidence type="ECO:0000256" key="1">
    <source>
        <dbReference type="SAM" id="MobiDB-lite"/>
    </source>
</evidence>
<feature type="compositionally biased region" description="Polar residues" evidence="1">
    <location>
        <begin position="62"/>
        <end position="72"/>
    </location>
</feature>
<evidence type="ECO:0000313" key="3">
    <source>
        <dbReference type="Proteomes" id="UP000183832"/>
    </source>
</evidence>
<keyword evidence="3" id="KW-1185">Reference proteome</keyword>
<name>A0A1J1ILH5_9DIPT</name>
<organism evidence="2 3">
    <name type="scientific">Clunio marinus</name>
    <dbReference type="NCBI Taxonomy" id="568069"/>
    <lineage>
        <taxon>Eukaryota</taxon>
        <taxon>Metazoa</taxon>
        <taxon>Ecdysozoa</taxon>
        <taxon>Arthropoda</taxon>
        <taxon>Hexapoda</taxon>
        <taxon>Insecta</taxon>
        <taxon>Pterygota</taxon>
        <taxon>Neoptera</taxon>
        <taxon>Endopterygota</taxon>
        <taxon>Diptera</taxon>
        <taxon>Nematocera</taxon>
        <taxon>Chironomoidea</taxon>
        <taxon>Chironomidae</taxon>
        <taxon>Clunio</taxon>
    </lineage>
</organism>
<protein>
    <submittedName>
        <fullName evidence="2">CLUMA_CG013870, isoform A</fullName>
    </submittedName>
</protein>
<accession>A0A1J1ILH5</accession>
<proteinExistence type="predicted"/>
<feature type="region of interest" description="Disordered" evidence="1">
    <location>
        <begin position="62"/>
        <end position="84"/>
    </location>
</feature>
<gene>
    <name evidence="2" type="ORF">CLUMA_CG013870</name>
</gene>